<sequence>MEVFEGADFVRLLSVRPGGAGRPLYVHADEDGRSVRLDPRRAFYNSVWAVQRRVSHAAASSSGAGGTLYVLLRGAYGRYLGGPDATPTACGCFPFPCPCLCCCPCRAAAQRDFDQPDVPAIQWRAVATGGAHVLLHDAAGRYLRADCPRCLRSGVSVSACASLGTAVQWTVEVVPRRRSNGRPELPIARDVSSSIVSSPVFPRFRHRHPSFLR</sequence>
<accession>A0A2K2CXG2</accession>
<dbReference type="STRING" id="15368.A0A2K2CXG2"/>
<organism evidence="1">
    <name type="scientific">Brachypodium distachyon</name>
    <name type="common">Purple false brome</name>
    <name type="synonym">Trachynia distachya</name>
    <dbReference type="NCBI Taxonomy" id="15368"/>
    <lineage>
        <taxon>Eukaryota</taxon>
        <taxon>Viridiplantae</taxon>
        <taxon>Streptophyta</taxon>
        <taxon>Embryophyta</taxon>
        <taxon>Tracheophyta</taxon>
        <taxon>Spermatophyta</taxon>
        <taxon>Magnoliopsida</taxon>
        <taxon>Liliopsida</taxon>
        <taxon>Poales</taxon>
        <taxon>Poaceae</taxon>
        <taxon>BOP clade</taxon>
        <taxon>Pooideae</taxon>
        <taxon>Stipodae</taxon>
        <taxon>Brachypodieae</taxon>
        <taxon>Brachypodium</taxon>
    </lineage>
</organism>
<evidence type="ECO:0000313" key="1">
    <source>
        <dbReference type="EMBL" id="PNT66717.1"/>
    </source>
</evidence>
<reference evidence="2" key="3">
    <citation type="submission" date="2018-08" db="UniProtKB">
        <authorList>
            <consortium name="EnsemblPlants"/>
        </authorList>
    </citation>
    <scope>IDENTIFICATION</scope>
    <source>
        <strain evidence="2">cv. Bd21</strain>
    </source>
</reference>
<evidence type="ECO:0008006" key="4">
    <source>
        <dbReference type="Google" id="ProtNLM"/>
    </source>
</evidence>
<keyword evidence="3" id="KW-1185">Reference proteome</keyword>
<dbReference type="Proteomes" id="UP000008810">
    <property type="component" value="Chromosome 3"/>
</dbReference>
<proteinExistence type="predicted"/>
<dbReference type="PANTHER" id="PTHR31205:SF39">
    <property type="entry name" value="OS08G0164400 PROTEIN"/>
    <property type="match status" value="1"/>
</dbReference>
<dbReference type="Gramene" id="PNT66717">
    <property type="protein sequence ID" value="PNT66717"/>
    <property type="gene ID" value="BRADI_3g16103v3"/>
</dbReference>
<dbReference type="InterPro" id="IPR008999">
    <property type="entry name" value="Actin-crosslinking"/>
</dbReference>
<dbReference type="OrthoDB" id="637856at2759"/>
<name>A0A2K2CXG2_BRADI</name>
<dbReference type="EnsemblPlants" id="PNT66717">
    <property type="protein sequence ID" value="PNT66717"/>
    <property type="gene ID" value="BRADI_3g16103v3"/>
</dbReference>
<reference evidence="1 2" key="1">
    <citation type="journal article" date="2010" name="Nature">
        <title>Genome sequencing and analysis of the model grass Brachypodium distachyon.</title>
        <authorList>
            <consortium name="International Brachypodium Initiative"/>
        </authorList>
    </citation>
    <scope>NUCLEOTIDE SEQUENCE [LARGE SCALE GENOMIC DNA]</scope>
    <source>
        <strain evidence="1 2">Bd21</strain>
    </source>
</reference>
<dbReference type="InParanoid" id="A0A2K2CXG2"/>
<protein>
    <recommendedName>
        <fullName evidence="4">DUF569 domain-containing protein</fullName>
    </recommendedName>
</protein>
<dbReference type="SUPFAM" id="SSF50405">
    <property type="entry name" value="Actin-crosslinking proteins"/>
    <property type="match status" value="1"/>
</dbReference>
<dbReference type="AlphaFoldDB" id="A0A2K2CXG2"/>
<evidence type="ECO:0000313" key="2">
    <source>
        <dbReference type="EnsemblPlants" id="PNT66717"/>
    </source>
</evidence>
<gene>
    <name evidence="1" type="ORF">BRADI_3g16103v3</name>
</gene>
<dbReference type="FunCoup" id="A0A2K2CXG2">
    <property type="interactions" value="202"/>
</dbReference>
<evidence type="ECO:0000313" key="3">
    <source>
        <dbReference type="Proteomes" id="UP000008810"/>
    </source>
</evidence>
<dbReference type="PANTHER" id="PTHR31205">
    <property type="entry name" value="ACTIN CROSS-LINKING PROTEIN (DUF569)"/>
    <property type="match status" value="1"/>
</dbReference>
<dbReference type="EMBL" id="CM000882">
    <property type="protein sequence ID" value="PNT66717.1"/>
    <property type="molecule type" value="Genomic_DNA"/>
</dbReference>
<reference evidence="1" key="2">
    <citation type="submission" date="2017-06" db="EMBL/GenBank/DDBJ databases">
        <title>WGS assembly of Brachypodium distachyon.</title>
        <authorList>
            <consortium name="The International Brachypodium Initiative"/>
            <person name="Lucas S."/>
            <person name="Harmon-Smith M."/>
            <person name="Lail K."/>
            <person name="Tice H."/>
            <person name="Grimwood J."/>
            <person name="Bruce D."/>
            <person name="Barry K."/>
            <person name="Shu S."/>
            <person name="Lindquist E."/>
            <person name="Wang M."/>
            <person name="Pitluck S."/>
            <person name="Vogel J.P."/>
            <person name="Garvin D.F."/>
            <person name="Mockler T.C."/>
            <person name="Schmutz J."/>
            <person name="Rokhsar D."/>
            <person name="Bevan M.W."/>
        </authorList>
    </citation>
    <scope>NUCLEOTIDE SEQUENCE</scope>
    <source>
        <strain evidence="1">Bd21</strain>
    </source>
</reference>